<dbReference type="InterPro" id="IPR012373">
    <property type="entry name" value="Ferrdict_sens_TM"/>
</dbReference>
<dbReference type="InterPro" id="IPR006860">
    <property type="entry name" value="FecR"/>
</dbReference>
<dbReference type="PIRSF" id="PIRSF018266">
    <property type="entry name" value="FecR"/>
    <property type="match status" value="1"/>
</dbReference>
<sequence>MTSSLKDQAARWVDQGGGAEALNDWLQASPEHRRAYDQIDQTMRDPALVEAMRLHDARPKVVGLRPQARAGAFTRPVRGWTPALAAALVAGLLLAGVLSAPPLRERLYPVAAPRSPLLVVTAPGQLRTITLSDGSRIHLNGDTRLSLAQQGGGRHARLIRGEALFDIRHDPERPFVLALDHGSLTDLGTTFNVSISGDQAAVQVYSGTVRLKGETGVATLNANQQADLTRGVVGSVSGFDAQAGDWRGGWIEARDWPLHRVVEALRRRSGVAIVVASPALESKRITGRVRLDTPREDLDALADLHGFVVRERSDGLVLTQGG</sequence>
<evidence type="ECO:0000259" key="2">
    <source>
        <dbReference type="Pfam" id="PF04773"/>
    </source>
</evidence>
<keyword evidence="1" id="KW-1133">Transmembrane helix</keyword>
<dbReference type="GeneID" id="88840946"/>
<keyword evidence="1" id="KW-0472">Membrane</keyword>
<evidence type="ECO:0000313" key="4">
    <source>
        <dbReference type="Proteomes" id="UP000527324"/>
    </source>
</evidence>
<dbReference type="PANTHER" id="PTHR30273:SF2">
    <property type="entry name" value="PROTEIN FECR"/>
    <property type="match status" value="1"/>
</dbReference>
<dbReference type="PANTHER" id="PTHR30273">
    <property type="entry name" value="PERIPLASMIC SIGNAL SENSOR AND SIGMA FACTOR ACTIVATOR FECR-RELATED"/>
    <property type="match status" value="1"/>
</dbReference>
<dbReference type="Gene3D" id="2.60.120.1440">
    <property type="match status" value="1"/>
</dbReference>
<feature type="domain" description="FecR protein" evidence="2">
    <location>
        <begin position="119"/>
        <end position="210"/>
    </location>
</feature>
<organism evidence="3 4">
    <name type="scientific">Brevundimonas aurantiaca</name>
    <dbReference type="NCBI Taxonomy" id="74316"/>
    <lineage>
        <taxon>Bacteria</taxon>
        <taxon>Pseudomonadati</taxon>
        <taxon>Pseudomonadota</taxon>
        <taxon>Alphaproteobacteria</taxon>
        <taxon>Caulobacterales</taxon>
        <taxon>Caulobacteraceae</taxon>
        <taxon>Brevundimonas</taxon>
    </lineage>
</organism>
<proteinExistence type="predicted"/>
<dbReference type="EMBL" id="JACHOQ010000011">
    <property type="protein sequence ID" value="MBB5741219.1"/>
    <property type="molecule type" value="Genomic_DNA"/>
</dbReference>
<gene>
    <name evidence="3" type="ORF">GGQ93_002958</name>
</gene>
<evidence type="ECO:0000313" key="3">
    <source>
        <dbReference type="EMBL" id="MBB5741219.1"/>
    </source>
</evidence>
<dbReference type="Proteomes" id="UP000527324">
    <property type="component" value="Unassembled WGS sequence"/>
</dbReference>
<dbReference type="Pfam" id="PF04773">
    <property type="entry name" value="FecR"/>
    <property type="match status" value="1"/>
</dbReference>
<protein>
    <submittedName>
        <fullName evidence="3">Transmembrane sensor</fullName>
    </submittedName>
</protein>
<name>A0A7W9C8T6_9CAUL</name>
<reference evidence="3 4" key="1">
    <citation type="submission" date="2020-08" db="EMBL/GenBank/DDBJ databases">
        <title>Genomic Encyclopedia of Type Strains, Phase IV (KMG-IV): sequencing the most valuable type-strain genomes for metagenomic binning, comparative biology and taxonomic classification.</title>
        <authorList>
            <person name="Goeker M."/>
        </authorList>
    </citation>
    <scope>NUCLEOTIDE SEQUENCE [LARGE SCALE GENOMIC DNA]</scope>
    <source>
        <strain evidence="3 4">DSM 4731</strain>
    </source>
</reference>
<dbReference type="Gene3D" id="3.55.50.30">
    <property type="match status" value="1"/>
</dbReference>
<dbReference type="AlphaFoldDB" id="A0A7W9C8T6"/>
<keyword evidence="4" id="KW-1185">Reference proteome</keyword>
<keyword evidence="1 3" id="KW-0812">Transmembrane</keyword>
<accession>A0A7W9C8T6</accession>
<comment type="caution">
    <text evidence="3">The sequence shown here is derived from an EMBL/GenBank/DDBJ whole genome shotgun (WGS) entry which is preliminary data.</text>
</comment>
<feature type="transmembrane region" description="Helical" evidence="1">
    <location>
        <begin position="79"/>
        <end position="98"/>
    </location>
</feature>
<dbReference type="GO" id="GO:0016989">
    <property type="term" value="F:sigma factor antagonist activity"/>
    <property type="evidence" value="ECO:0007669"/>
    <property type="project" value="TreeGrafter"/>
</dbReference>
<evidence type="ECO:0000256" key="1">
    <source>
        <dbReference type="SAM" id="Phobius"/>
    </source>
</evidence>
<dbReference type="RefSeq" id="WP_183217992.1">
    <property type="nucleotide sequence ID" value="NZ_CAJGVD010000001.1"/>
</dbReference>